<evidence type="ECO:0000256" key="3">
    <source>
        <dbReference type="ARBA" id="ARBA00022448"/>
    </source>
</evidence>
<dbReference type="PIRSF" id="PIRSF002741">
    <property type="entry name" value="MppA"/>
    <property type="match status" value="1"/>
</dbReference>
<dbReference type="PANTHER" id="PTHR30290:SF10">
    <property type="entry name" value="PERIPLASMIC OLIGOPEPTIDE-BINDING PROTEIN-RELATED"/>
    <property type="match status" value="1"/>
</dbReference>
<dbReference type="FunFam" id="3.10.105.10:FF:000001">
    <property type="entry name" value="Oligopeptide ABC transporter, oligopeptide-binding protein"/>
    <property type="match status" value="1"/>
</dbReference>
<keyword evidence="3" id="KW-0813">Transport</keyword>
<dbReference type="InterPro" id="IPR000914">
    <property type="entry name" value="SBP_5_dom"/>
</dbReference>
<keyword evidence="4 6" id="KW-0732">Signal</keyword>
<evidence type="ECO:0000259" key="7">
    <source>
        <dbReference type="Pfam" id="PF00496"/>
    </source>
</evidence>
<evidence type="ECO:0000256" key="2">
    <source>
        <dbReference type="ARBA" id="ARBA00005695"/>
    </source>
</evidence>
<feature type="domain" description="Solute-binding protein family 5" evidence="7">
    <location>
        <begin position="81"/>
        <end position="464"/>
    </location>
</feature>
<dbReference type="PROSITE" id="PS51257">
    <property type="entry name" value="PROKAR_LIPOPROTEIN"/>
    <property type="match status" value="1"/>
</dbReference>
<comment type="caution">
    <text evidence="8">The sequence shown here is derived from an EMBL/GenBank/DDBJ whole genome shotgun (WGS) entry which is preliminary data.</text>
</comment>
<dbReference type="PROSITE" id="PS01040">
    <property type="entry name" value="SBP_BACTERIAL_5"/>
    <property type="match status" value="1"/>
</dbReference>
<evidence type="ECO:0000313" key="9">
    <source>
        <dbReference type="Proteomes" id="UP000285625"/>
    </source>
</evidence>
<dbReference type="EMBL" id="QXVO01000020">
    <property type="protein sequence ID" value="RIO45475.1"/>
    <property type="molecule type" value="Genomic_DNA"/>
</dbReference>
<keyword evidence="5" id="KW-0653">Protein transport</keyword>
<comment type="subcellular location">
    <subcellularLocation>
        <location evidence="1">Cell membrane</location>
        <topology evidence="1">Lipid-anchor</topology>
    </subcellularLocation>
</comment>
<dbReference type="SUPFAM" id="SSF53850">
    <property type="entry name" value="Periplasmic binding protein-like II"/>
    <property type="match status" value="1"/>
</dbReference>
<dbReference type="CDD" id="cd08504">
    <property type="entry name" value="PBP2_OppA"/>
    <property type="match status" value="1"/>
</dbReference>
<organism evidence="8 9">
    <name type="scientific">Staphylococcus hyicus</name>
    <dbReference type="NCBI Taxonomy" id="1284"/>
    <lineage>
        <taxon>Bacteria</taxon>
        <taxon>Bacillati</taxon>
        <taxon>Bacillota</taxon>
        <taxon>Bacilli</taxon>
        <taxon>Bacillales</taxon>
        <taxon>Staphylococcaceae</taxon>
        <taxon>Staphylococcus</taxon>
    </lineage>
</organism>
<dbReference type="PANTHER" id="PTHR30290">
    <property type="entry name" value="PERIPLASMIC BINDING COMPONENT OF ABC TRANSPORTER"/>
    <property type="match status" value="1"/>
</dbReference>
<dbReference type="GO" id="GO:1904680">
    <property type="term" value="F:peptide transmembrane transporter activity"/>
    <property type="evidence" value="ECO:0007669"/>
    <property type="project" value="TreeGrafter"/>
</dbReference>
<dbReference type="InterPro" id="IPR030678">
    <property type="entry name" value="Peptide/Ni-bd"/>
</dbReference>
<dbReference type="GO" id="GO:0015833">
    <property type="term" value="P:peptide transport"/>
    <property type="evidence" value="ECO:0007669"/>
    <property type="project" value="UniProtKB-KW"/>
</dbReference>
<evidence type="ECO:0000256" key="4">
    <source>
        <dbReference type="ARBA" id="ARBA00022729"/>
    </source>
</evidence>
<evidence type="ECO:0000313" key="8">
    <source>
        <dbReference type="EMBL" id="RIO45475.1"/>
    </source>
</evidence>
<dbReference type="Gene3D" id="3.10.105.10">
    <property type="entry name" value="Dipeptide-binding Protein, Domain 3"/>
    <property type="match status" value="1"/>
</dbReference>
<gene>
    <name evidence="8" type="ORF">BUZ57_07350</name>
</gene>
<accession>A0A418JIK1</accession>
<dbReference type="Gene3D" id="3.90.76.10">
    <property type="entry name" value="Dipeptide-binding Protein, Domain 1"/>
    <property type="match status" value="1"/>
</dbReference>
<protein>
    <submittedName>
        <fullName evidence="8">Peptide ABC transporter substrate-binding protein</fullName>
    </submittedName>
</protein>
<evidence type="ECO:0000256" key="6">
    <source>
        <dbReference type="SAM" id="SignalP"/>
    </source>
</evidence>
<feature type="signal peptide" evidence="6">
    <location>
        <begin position="1"/>
        <end position="24"/>
    </location>
</feature>
<dbReference type="AlphaFoldDB" id="A0A418JIK1"/>
<dbReference type="Proteomes" id="UP000285625">
    <property type="component" value="Unassembled WGS sequence"/>
</dbReference>
<feature type="chain" id="PRO_5038633965" evidence="6">
    <location>
        <begin position="25"/>
        <end position="557"/>
    </location>
</feature>
<sequence>MQLKIAKHKVKLLGAIMSSVIVLSACGNAEGIYDEKGQVFRKVIPQDMASLDPAKVTDNVSFDKFSQVYEGLYTAGKNDKAEPGVAQGDPEITNGGKTWTVHLRKDAKWSNGDPVTAHDFEYGWKRVVDPNTASEYAYIMYDLKNAEAINMGKKDVDELGVKAIDDHTLRFELTKPIPYFKEMLAFATYLPQNEKVVKKYGERYGTSEDKSVYNGPFKVKDWAVEDKIILVKNDKYWDKDVVKLDKVNYKVLKDGQAGASLYDTGSVDDTTISAEQVDKYKGDPALKKRLLASTFYLKLNQDEVPEFKNKNMRLAFSQAINKKDYVDSVLNNGSKEVDGFTAKGTADAPNGKDFTDQIKSPLKYDPKQAKENYNKAKKELGKDKFTFTLNTEDTPASKISAEFIKSQVETTLPGVTVKIQQLPFKQRIAREQSGNYQISLSGWGPDYPDSMTFLNIMTTGNSSNNTGWSNKEYDKMLEKANGELLQKPEERNQTLVDAEELLLNEAPIAPVYQKGEAHLTNPQVKNLRYHNIGGDTSLKYTYIDKSIDRDTGKKKEK</sequence>
<dbReference type="Gene3D" id="3.40.190.10">
    <property type="entry name" value="Periplasmic binding protein-like II"/>
    <property type="match status" value="1"/>
</dbReference>
<keyword evidence="5" id="KW-0571">Peptide transport</keyword>
<dbReference type="Pfam" id="PF00496">
    <property type="entry name" value="SBP_bac_5"/>
    <property type="match status" value="1"/>
</dbReference>
<evidence type="ECO:0000256" key="5">
    <source>
        <dbReference type="ARBA" id="ARBA00022856"/>
    </source>
</evidence>
<dbReference type="GO" id="GO:0030288">
    <property type="term" value="C:outer membrane-bounded periplasmic space"/>
    <property type="evidence" value="ECO:0007669"/>
    <property type="project" value="UniProtKB-ARBA"/>
</dbReference>
<dbReference type="InterPro" id="IPR039424">
    <property type="entry name" value="SBP_5"/>
</dbReference>
<dbReference type="InterPro" id="IPR023765">
    <property type="entry name" value="SBP_5_CS"/>
</dbReference>
<dbReference type="FunFam" id="3.90.76.10:FF:000001">
    <property type="entry name" value="Oligopeptide ABC transporter substrate-binding protein"/>
    <property type="match status" value="1"/>
</dbReference>
<dbReference type="GO" id="GO:0043190">
    <property type="term" value="C:ATP-binding cassette (ABC) transporter complex"/>
    <property type="evidence" value="ECO:0007669"/>
    <property type="project" value="InterPro"/>
</dbReference>
<proteinExistence type="inferred from homology"/>
<comment type="similarity">
    <text evidence="2">Belongs to the bacterial solute-binding protein 5 family.</text>
</comment>
<reference evidence="8 9" key="1">
    <citation type="journal article" date="2016" name="Front. Microbiol.">
        <title>Comprehensive Phylogenetic Analysis of Bovine Non-aureus Staphylococci Species Based on Whole-Genome Sequencing.</title>
        <authorList>
            <person name="Naushad S."/>
            <person name="Barkema H.W."/>
            <person name="Luby C."/>
            <person name="Condas L.A."/>
            <person name="Nobrega D.B."/>
            <person name="Carson D.A."/>
            <person name="De Buck J."/>
        </authorList>
    </citation>
    <scope>NUCLEOTIDE SEQUENCE [LARGE SCALE GENOMIC DNA]</scope>
    <source>
        <strain evidence="8 9">SNUC 5959</strain>
    </source>
</reference>
<name>A0A418JIK1_STAHY</name>
<evidence type="ECO:0000256" key="1">
    <source>
        <dbReference type="ARBA" id="ARBA00004193"/>
    </source>
</evidence>